<evidence type="ECO:0000256" key="2">
    <source>
        <dbReference type="SAM" id="Phobius"/>
    </source>
</evidence>
<dbReference type="Proteomes" id="UP000224006">
    <property type="component" value="Chromosome I"/>
</dbReference>
<keyword evidence="2" id="KW-0812">Transmembrane</keyword>
<feature type="region of interest" description="Disordered" evidence="1">
    <location>
        <begin position="993"/>
        <end position="1094"/>
    </location>
</feature>
<accession>A0A2A9MP35</accession>
<feature type="transmembrane region" description="Helical" evidence="2">
    <location>
        <begin position="625"/>
        <end position="647"/>
    </location>
</feature>
<evidence type="ECO:0000256" key="1">
    <source>
        <dbReference type="SAM" id="MobiDB-lite"/>
    </source>
</evidence>
<dbReference type="OrthoDB" id="347244at2759"/>
<keyword evidence="4" id="KW-1185">Reference proteome</keyword>
<dbReference type="KEGG" id="bbes:BESB_001150"/>
<feature type="transmembrane region" description="Helical" evidence="2">
    <location>
        <begin position="659"/>
        <end position="685"/>
    </location>
</feature>
<comment type="caution">
    <text evidence="3">The sequence shown here is derived from an EMBL/GenBank/DDBJ whole genome shotgun (WGS) entry which is preliminary data.</text>
</comment>
<keyword evidence="2" id="KW-0472">Membrane</keyword>
<dbReference type="InterPro" id="IPR031390">
    <property type="entry name" value="OFCC1"/>
</dbReference>
<name>A0A2A9MP35_BESBE</name>
<evidence type="ECO:0000313" key="4">
    <source>
        <dbReference type="Proteomes" id="UP000224006"/>
    </source>
</evidence>
<dbReference type="PANTHER" id="PTHR33862:SF3">
    <property type="entry name" value="OROFACIAL CLEFT 1 CANDIDATE GENE 1 PROTEIN"/>
    <property type="match status" value="1"/>
</dbReference>
<gene>
    <name evidence="3" type="ORF">BESB_001150</name>
</gene>
<dbReference type="PANTHER" id="PTHR33862">
    <property type="entry name" value="OROFACIAL CLEFT 1 CANDIDATE GENE 1 PROTEIN"/>
    <property type="match status" value="1"/>
</dbReference>
<proteinExistence type="predicted"/>
<keyword evidence="2" id="KW-1133">Transmembrane helix</keyword>
<protein>
    <recommendedName>
        <fullName evidence="5">Transmembrane protein</fullName>
    </recommendedName>
</protein>
<feature type="region of interest" description="Disordered" evidence="1">
    <location>
        <begin position="927"/>
        <end position="975"/>
    </location>
</feature>
<organism evidence="3 4">
    <name type="scientific">Besnoitia besnoiti</name>
    <name type="common">Apicomplexan protozoan</name>
    <dbReference type="NCBI Taxonomy" id="94643"/>
    <lineage>
        <taxon>Eukaryota</taxon>
        <taxon>Sar</taxon>
        <taxon>Alveolata</taxon>
        <taxon>Apicomplexa</taxon>
        <taxon>Conoidasida</taxon>
        <taxon>Coccidia</taxon>
        <taxon>Eucoccidiorida</taxon>
        <taxon>Eimeriorina</taxon>
        <taxon>Sarcocystidae</taxon>
        <taxon>Besnoitia</taxon>
    </lineage>
</organism>
<feature type="compositionally biased region" description="Basic and acidic residues" evidence="1">
    <location>
        <begin position="1018"/>
        <end position="1045"/>
    </location>
</feature>
<dbReference type="EMBL" id="NWUJ01000001">
    <property type="protein sequence ID" value="PFH37773.1"/>
    <property type="molecule type" value="Genomic_DNA"/>
</dbReference>
<dbReference type="AlphaFoldDB" id="A0A2A9MP35"/>
<evidence type="ECO:0000313" key="3">
    <source>
        <dbReference type="EMBL" id="PFH37773.1"/>
    </source>
</evidence>
<feature type="transmembrane region" description="Helical" evidence="2">
    <location>
        <begin position="590"/>
        <end position="613"/>
    </location>
</feature>
<feature type="transmembrane region" description="Helical" evidence="2">
    <location>
        <begin position="705"/>
        <end position="731"/>
    </location>
</feature>
<feature type="compositionally biased region" description="Low complexity" evidence="1">
    <location>
        <begin position="942"/>
        <end position="954"/>
    </location>
</feature>
<dbReference type="RefSeq" id="XP_029221782.1">
    <property type="nucleotide sequence ID" value="XM_029358870.1"/>
</dbReference>
<evidence type="ECO:0008006" key="5">
    <source>
        <dbReference type="Google" id="ProtNLM"/>
    </source>
</evidence>
<feature type="compositionally biased region" description="Low complexity" evidence="1">
    <location>
        <begin position="1046"/>
        <end position="1055"/>
    </location>
</feature>
<dbReference type="VEuPathDB" id="ToxoDB:BESB_001150"/>
<reference evidence="3 4" key="1">
    <citation type="submission" date="2017-09" db="EMBL/GenBank/DDBJ databases">
        <title>Genome sequencing of Besnoitia besnoiti strain Bb-Ger1.</title>
        <authorList>
            <person name="Schares G."/>
            <person name="Venepally P."/>
            <person name="Lorenzi H.A."/>
        </authorList>
    </citation>
    <scope>NUCLEOTIDE SEQUENCE [LARGE SCALE GENOMIC DNA]</scope>
    <source>
        <strain evidence="3 4">Bb-Ger1</strain>
    </source>
</reference>
<sequence>MATDFGAAGAPLQKVEEVEDIDDPEKWFDDLNADTEFANYEAEREQRLKRTEILRNSVIVRNVRQTDQLISEFQTLMKPDTITLGVADAEDIRHRDEQAAESKFNAKQEDALRFQYQVAEFEKLEQVARERLLDRLAEKERDLVAKAEDAAIRDKERQDHLCKTLRAAEYKLQAALSVRKGELKTTYGTLAPDRAYTRFAKEQKPPEKKAAFLGKKYTVEWDRAPQPLRLRLDLCRAVKDKLPQGQYVIMASVWNRLGGHRLQWRSLQRLEERDREPTKAKSVLRQVTEMLDDGTRRAKELCGVISTSSAVSAPVSHSGLWYTDELRFDQTLYMACPPERDITPSMCLVLELYLLRGSASPVDKVVAWAAFPLVDSDFRLIRGCFKLPLIRGNVDPTVTMYAQYEKLYREDVQAWLCNLYFRCDPLAKYSAGQLEFEVLLNYTGNLLSVKKRNPQRPELTRAQLREKAEESVNELKKALHEPHDVLPDADDALMKDGIRAVKTKGMEDSVYRPLIDSADFDQFRYAVTSGHTLVRSNELRRKAKYIADELFGDFVLSSDVREIGLCAFATILLLLAFWVRIFLHAFGQALLLAAFRVPIYQFDVSYVIVYIGYVQDLLTADKEAAVVLSGPVMSFFAFVLMGVVLALAQSSFGRLPSVVYRFVPAYGLAVILDPEVTLIIDAAASNWTGDSFKLYNLYQLREGNGVVGIIFTFLLYAVFSAVALLTFYYYVTQIHRHGRVRDTHRRLTADEPDFFVPLDREVSTRYLKWVCHNAKQFRGAEGETRTIQVTDFIVDREDRAAVKRLAKLGDVATGVPDDDDGEGDFGFGGHDSKFRSFFRAKRTDATTYVCIHTINPTKGTKTLYRHFMRYSDGAICELNPKEPAKLLAERKAPETVTQVLYDAATGEARQTEEVSLGSWLRDSFGDLPPMMSAENPQKIQKSSHAPALLSSSPSAPAPNPHTPSRGASACDGGENETCAPRASFSGLHTLSREASAASRLRRRSTGAASAKSEAGLPRSEESEKSRESCERKGSSRDERGIRSRSGDSISSSRGSAATLFQRAGDAEMNPAEGEGEKDSHAGSPPENDSFFSEE</sequence>
<feature type="transmembrane region" description="Helical" evidence="2">
    <location>
        <begin position="562"/>
        <end position="583"/>
    </location>
</feature>
<dbReference type="GeneID" id="40305178"/>